<protein>
    <recommendedName>
        <fullName evidence="1">CN hydrolase domain-containing protein</fullName>
    </recommendedName>
</protein>
<dbReference type="PANTHER" id="PTHR11750">
    <property type="entry name" value="PROTEIN N-TERMINAL AMIDASE"/>
    <property type="match status" value="1"/>
</dbReference>
<name>F4R6P8_MELLP</name>
<feature type="domain" description="CN hydrolase" evidence="1">
    <location>
        <begin position="5"/>
        <end position="296"/>
    </location>
</feature>
<dbReference type="Gene3D" id="3.60.110.10">
    <property type="entry name" value="Carbon-nitrogen hydrolase"/>
    <property type="match status" value="1"/>
</dbReference>
<dbReference type="SUPFAM" id="SSF56317">
    <property type="entry name" value="Carbon-nitrogen hydrolase"/>
    <property type="match status" value="1"/>
</dbReference>
<dbReference type="InterPro" id="IPR003010">
    <property type="entry name" value="C-N_Hydrolase"/>
</dbReference>
<evidence type="ECO:0000259" key="1">
    <source>
        <dbReference type="PROSITE" id="PS50263"/>
    </source>
</evidence>
<keyword evidence="3" id="KW-1185">Reference proteome</keyword>
<gene>
    <name evidence="2" type="ORF">MELLADRAFT_101705</name>
</gene>
<sequence length="302" mass="33082">MTASTTIGLLQLSPVFKNPTATIDLAEKLITDLRPGQIDLLILPELALAGYNFQSYEEIEPFVESEIDGISVTWAKKTATRLNCHVIIGFAQRIPSNPNSSDQSDQKCYNSLAIISNESKLLKTYHKTQLYPAVDPLWAKAGEGFLRMDLKIGKSSNGDLRDVKCCIGICMDLSPDKFEAPFDAYELSSFSVQNGAELLLCPMAWLSSTSNPDPNQTLSGKSWSEVGSTLNYWAARCKPLWEKAGQTFVACNRVGCEKDTVYTGTSCVISNVPEEGESLSEIPERPTVLVHANVLGCRAKAM</sequence>
<accession>F4R6P8</accession>
<dbReference type="Proteomes" id="UP000001072">
    <property type="component" value="Unassembled WGS sequence"/>
</dbReference>
<dbReference type="FunCoup" id="F4R6P8">
    <property type="interactions" value="5"/>
</dbReference>
<dbReference type="VEuPathDB" id="FungiDB:MELLADRAFT_101705"/>
<dbReference type="PROSITE" id="PS50263">
    <property type="entry name" value="CN_HYDROLASE"/>
    <property type="match status" value="1"/>
</dbReference>
<dbReference type="RefSeq" id="XP_007404290.1">
    <property type="nucleotide sequence ID" value="XM_007404228.1"/>
</dbReference>
<dbReference type="Pfam" id="PF00795">
    <property type="entry name" value="CN_hydrolase"/>
    <property type="match status" value="1"/>
</dbReference>
<dbReference type="HOGENOM" id="CLU_009854_1_0_1"/>
<dbReference type="OrthoDB" id="201515at2759"/>
<reference evidence="3" key="1">
    <citation type="journal article" date="2011" name="Proc. Natl. Acad. Sci. U.S.A.">
        <title>Obligate biotrophy features unraveled by the genomic analysis of rust fungi.</title>
        <authorList>
            <person name="Duplessis S."/>
            <person name="Cuomo C.A."/>
            <person name="Lin Y.-C."/>
            <person name="Aerts A."/>
            <person name="Tisserant E."/>
            <person name="Veneault-Fourrey C."/>
            <person name="Joly D.L."/>
            <person name="Hacquard S."/>
            <person name="Amselem J."/>
            <person name="Cantarel B.L."/>
            <person name="Chiu R."/>
            <person name="Coutinho P.M."/>
            <person name="Feau N."/>
            <person name="Field M."/>
            <person name="Frey P."/>
            <person name="Gelhaye E."/>
            <person name="Goldberg J."/>
            <person name="Grabherr M.G."/>
            <person name="Kodira C.D."/>
            <person name="Kohler A."/>
            <person name="Kuees U."/>
            <person name="Lindquist E.A."/>
            <person name="Lucas S.M."/>
            <person name="Mago R."/>
            <person name="Mauceli E."/>
            <person name="Morin E."/>
            <person name="Murat C."/>
            <person name="Pangilinan J.L."/>
            <person name="Park R."/>
            <person name="Pearson M."/>
            <person name="Quesneville H."/>
            <person name="Rouhier N."/>
            <person name="Sakthikumar S."/>
            <person name="Salamov A.A."/>
            <person name="Schmutz J."/>
            <person name="Selles B."/>
            <person name="Shapiro H."/>
            <person name="Tanguay P."/>
            <person name="Tuskan G.A."/>
            <person name="Henrissat B."/>
            <person name="Van de Peer Y."/>
            <person name="Rouze P."/>
            <person name="Ellis J.G."/>
            <person name="Dodds P.N."/>
            <person name="Schein J.E."/>
            <person name="Zhong S."/>
            <person name="Hamelin R.C."/>
            <person name="Grigoriev I.V."/>
            <person name="Szabo L.J."/>
            <person name="Martin F."/>
        </authorList>
    </citation>
    <scope>NUCLEOTIDE SEQUENCE [LARGE SCALE GENOMIC DNA]</scope>
    <source>
        <strain evidence="3">98AG31 / pathotype 3-4-7</strain>
    </source>
</reference>
<dbReference type="GeneID" id="18921452"/>
<dbReference type="GO" id="GO:0070773">
    <property type="term" value="F:protein-N-terminal glutamine amidohydrolase activity"/>
    <property type="evidence" value="ECO:0007669"/>
    <property type="project" value="InterPro"/>
</dbReference>
<dbReference type="EMBL" id="GL883091">
    <property type="protein sequence ID" value="EGG11915.1"/>
    <property type="molecule type" value="Genomic_DNA"/>
</dbReference>
<dbReference type="GO" id="GO:0008418">
    <property type="term" value="F:protein-N-terminal asparagine amidohydrolase activity"/>
    <property type="evidence" value="ECO:0007669"/>
    <property type="project" value="InterPro"/>
</dbReference>
<dbReference type="KEGG" id="mlr:MELLADRAFT_101705"/>
<dbReference type="InterPro" id="IPR039703">
    <property type="entry name" value="Nta1"/>
</dbReference>
<evidence type="ECO:0000313" key="2">
    <source>
        <dbReference type="EMBL" id="EGG11915.1"/>
    </source>
</evidence>
<proteinExistence type="predicted"/>
<dbReference type="AlphaFoldDB" id="F4R6P8"/>
<dbReference type="GO" id="GO:0030163">
    <property type="term" value="P:protein catabolic process"/>
    <property type="evidence" value="ECO:0007669"/>
    <property type="project" value="TreeGrafter"/>
</dbReference>
<dbReference type="InParanoid" id="F4R6P8"/>
<dbReference type="eggNOG" id="ENOG502QVBD">
    <property type="taxonomic scope" value="Eukaryota"/>
</dbReference>
<evidence type="ECO:0000313" key="3">
    <source>
        <dbReference type="Proteomes" id="UP000001072"/>
    </source>
</evidence>
<dbReference type="PANTHER" id="PTHR11750:SF26">
    <property type="entry name" value="PROTEIN N-TERMINAL AMIDASE"/>
    <property type="match status" value="1"/>
</dbReference>
<dbReference type="InterPro" id="IPR036526">
    <property type="entry name" value="C-N_Hydrolase_sf"/>
</dbReference>
<organism evidence="3">
    <name type="scientific">Melampsora larici-populina (strain 98AG31 / pathotype 3-4-7)</name>
    <name type="common">Poplar leaf rust fungus</name>
    <dbReference type="NCBI Taxonomy" id="747676"/>
    <lineage>
        <taxon>Eukaryota</taxon>
        <taxon>Fungi</taxon>
        <taxon>Dikarya</taxon>
        <taxon>Basidiomycota</taxon>
        <taxon>Pucciniomycotina</taxon>
        <taxon>Pucciniomycetes</taxon>
        <taxon>Pucciniales</taxon>
        <taxon>Melampsoraceae</taxon>
        <taxon>Melampsora</taxon>
    </lineage>
</organism>
<dbReference type="STRING" id="747676.F4R6P8"/>